<accession>Q23MN0</accession>
<gene>
    <name evidence="4" type="ORF">TTHERM_00954340</name>
</gene>
<evidence type="ECO:0000256" key="3">
    <source>
        <dbReference type="SAM" id="SignalP"/>
    </source>
</evidence>
<proteinExistence type="predicted"/>
<dbReference type="RefSeq" id="XP_001018057.3">
    <property type="nucleotide sequence ID" value="XM_001018057.4"/>
</dbReference>
<feature type="transmembrane region" description="Helical" evidence="2">
    <location>
        <begin position="97"/>
        <end position="113"/>
    </location>
</feature>
<feature type="compositionally biased region" description="Basic and acidic residues" evidence="1">
    <location>
        <begin position="179"/>
        <end position="206"/>
    </location>
</feature>
<evidence type="ECO:0000313" key="5">
    <source>
        <dbReference type="Proteomes" id="UP000009168"/>
    </source>
</evidence>
<dbReference type="HOGENOM" id="CLU_988599_0_0_1"/>
<dbReference type="KEGG" id="tet:TTHERM_00954340"/>
<keyword evidence="2" id="KW-0812">Transmembrane</keyword>
<dbReference type="OMA" id="QFETNEY"/>
<reference evidence="5" key="1">
    <citation type="journal article" date="2006" name="PLoS Biol.">
        <title>Macronuclear genome sequence of the ciliate Tetrahymena thermophila, a model eukaryote.</title>
        <authorList>
            <person name="Eisen J.A."/>
            <person name="Coyne R.S."/>
            <person name="Wu M."/>
            <person name="Wu D."/>
            <person name="Thiagarajan M."/>
            <person name="Wortman J.R."/>
            <person name="Badger J.H."/>
            <person name="Ren Q."/>
            <person name="Amedeo P."/>
            <person name="Jones K.M."/>
            <person name="Tallon L.J."/>
            <person name="Delcher A.L."/>
            <person name="Salzberg S.L."/>
            <person name="Silva J.C."/>
            <person name="Haas B.J."/>
            <person name="Majoros W.H."/>
            <person name="Farzad M."/>
            <person name="Carlton J.M."/>
            <person name="Smith R.K. Jr."/>
            <person name="Garg J."/>
            <person name="Pearlman R.E."/>
            <person name="Karrer K.M."/>
            <person name="Sun L."/>
            <person name="Manning G."/>
            <person name="Elde N.C."/>
            <person name="Turkewitz A.P."/>
            <person name="Asai D.J."/>
            <person name="Wilkes D.E."/>
            <person name="Wang Y."/>
            <person name="Cai H."/>
            <person name="Collins K."/>
            <person name="Stewart B.A."/>
            <person name="Lee S.R."/>
            <person name="Wilamowska K."/>
            <person name="Weinberg Z."/>
            <person name="Ruzzo W.L."/>
            <person name="Wloga D."/>
            <person name="Gaertig J."/>
            <person name="Frankel J."/>
            <person name="Tsao C.-C."/>
            <person name="Gorovsky M.A."/>
            <person name="Keeling P.J."/>
            <person name="Waller R.F."/>
            <person name="Patron N.J."/>
            <person name="Cherry J.M."/>
            <person name="Stover N.A."/>
            <person name="Krieger C.J."/>
            <person name="del Toro C."/>
            <person name="Ryder H.F."/>
            <person name="Williamson S.C."/>
            <person name="Barbeau R.A."/>
            <person name="Hamilton E.P."/>
            <person name="Orias E."/>
        </authorList>
    </citation>
    <scope>NUCLEOTIDE SEQUENCE [LARGE SCALE GENOMIC DNA]</scope>
    <source>
        <strain evidence="5">SB210</strain>
    </source>
</reference>
<evidence type="ECO:0000256" key="2">
    <source>
        <dbReference type="SAM" id="Phobius"/>
    </source>
</evidence>
<evidence type="ECO:0000256" key="1">
    <source>
        <dbReference type="SAM" id="MobiDB-lite"/>
    </source>
</evidence>
<dbReference type="AlphaFoldDB" id="Q23MN0"/>
<protein>
    <submittedName>
        <fullName evidence="4">High-temperature-induced dauer-formation protein</fullName>
    </submittedName>
</protein>
<organism evidence="4 5">
    <name type="scientific">Tetrahymena thermophila (strain SB210)</name>
    <dbReference type="NCBI Taxonomy" id="312017"/>
    <lineage>
        <taxon>Eukaryota</taxon>
        <taxon>Sar</taxon>
        <taxon>Alveolata</taxon>
        <taxon>Ciliophora</taxon>
        <taxon>Intramacronucleata</taxon>
        <taxon>Oligohymenophorea</taxon>
        <taxon>Hymenostomatida</taxon>
        <taxon>Tetrahymenina</taxon>
        <taxon>Tetrahymenidae</taxon>
        <taxon>Tetrahymena</taxon>
    </lineage>
</organism>
<feature type="chain" id="PRO_5004201743" evidence="3">
    <location>
        <begin position="22"/>
        <end position="282"/>
    </location>
</feature>
<feature type="transmembrane region" description="Helical" evidence="2">
    <location>
        <begin position="73"/>
        <end position="90"/>
    </location>
</feature>
<keyword evidence="3" id="KW-0732">Signal</keyword>
<evidence type="ECO:0000313" key="4">
    <source>
        <dbReference type="EMBL" id="EAR97812.3"/>
    </source>
</evidence>
<sequence length="282" mass="33698">MFQKAVTTLVFALLAIKGITFINFEQQSQTELYTQSWNLSLTRINSLQQVVLGEQKFDMTKYQLVSDQAQKQFMVNVGLFYIIAGFSIQYRAVLFRYLSGLIFMIIFFVYGINKKQFETNEYLEKYYHFALSLVFFFQHLIEPKLFSEKMVYKLLDDEKERMLKQIEASKVKKVKKNKDKQDQQETKEETQKRDILQEQQNQKEEVQQEEEQEEVESKNQDAVKSDKKEVNKKESDDDNQQEEKRKFQVDEDGFSVVPKKNIKKVQENRKNAKEKKKQMYDI</sequence>
<dbReference type="Proteomes" id="UP000009168">
    <property type="component" value="Unassembled WGS sequence"/>
</dbReference>
<dbReference type="EMBL" id="GG662658">
    <property type="protein sequence ID" value="EAR97812.3"/>
    <property type="molecule type" value="Genomic_DNA"/>
</dbReference>
<keyword evidence="2" id="KW-1133">Transmembrane helix</keyword>
<dbReference type="InParanoid" id="Q23MN0"/>
<feature type="compositionally biased region" description="Basic and acidic residues" evidence="1">
    <location>
        <begin position="264"/>
        <end position="282"/>
    </location>
</feature>
<keyword evidence="5" id="KW-1185">Reference proteome</keyword>
<feature type="compositionally biased region" description="Basic and acidic residues" evidence="1">
    <location>
        <begin position="215"/>
        <end position="249"/>
    </location>
</feature>
<feature type="signal peptide" evidence="3">
    <location>
        <begin position="1"/>
        <end position="21"/>
    </location>
</feature>
<dbReference type="GeneID" id="7840837"/>
<name>Q23MN0_TETTS</name>
<feature type="region of interest" description="Disordered" evidence="1">
    <location>
        <begin position="174"/>
        <end position="282"/>
    </location>
</feature>
<keyword evidence="2" id="KW-0472">Membrane</keyword>